<proteinExistence type="predicted"/>
<dbReference type="GO" id="GO:0072354">
    <property type="term" value="F:histone H3T3 kinase activity"/>
    <property type="evidence" value="ECO:0007669"/>
    <property type="project" value="TreeGrafter"/>
</dbReference>
<dbReference type="OrthoDB" id="5327538at2759"/>
<dbReference type="GO" id="GO:0005634">
    <property type="term" value="C:nucleus"/>
    <property type="evidence" value="ECO:0007669"/>
    <property type="project" value="TreeGrafter"/>
</dbReference>
<evidence type="ECO:0000256" key="1">
    <source>
        <dbReference type="ARBA" id="ARBA00012513"/>
    </source>
</evidence>
<sequence>MSTGSTLDDVDDFSDFVRDFPQKYYADTLPYRKVGEASYSEVFGVGDIVLKIVPLLSDHKNGHAADEQPAETPIEDALREILFISRMGSLQGGSGFSALLGAHVVEGVYPSSLLSEWDRWDLCNKSESIRPGCFPESQLYAVIEMSYSGEDLEKYKFPKRTAWQQAASVFWQAARSIERAEHHLRFEHRDLHWGQVLILPVTHVVAEPTAYLDDPGHGVAVTVIDFGYSRMDAPNPEDPPLYTPFEPEVFEGQGDYQYDIYRMMRNHNGDKWDDYRPVTNLMWLHYLTVKLLKHKGLRKPLRAKGQAAAAFDREMRCYNALCETEELLRAVVQSYSRPQAAGKRRAIRGPQWQCGGDLCAWGREQQWIK</sequence>
<evidence type="ECO:0000256" key="8">
    <source>
        <dbReference type="ARBA" id="ARBA00048679"/>
    </source>
</evidence>
<dbReference type="SUPFAM" id="SSF56112">
    <property type="entry name" value="Protein kinase-like (PK-like)"/>
    <property type="match status" value="1"/>
</dbReference>
<name>A0A167NUW4_CALVF</name>
<keyword evidence="4" id="KW-0547">Nucleotide-binding</keyword>
<dbReference type="STRING" id="1330018.A0A167NUW4"/>
<keyword evidence="3" id="KW-0808">Transferase</keyword>
<keyword evidence="6" id="KW-0067">ATP-binding</keyword>
<dbReference type="EC" id="2.7.11.1" evidence="1"/>
<evidence type="ECO:0000259" key="9">
    <source>
        <dbReference type="SMART" id="SM01331"/>
    </source>
</evidence>
<reference evidence="10 11" key="1">
    <citation type="journal article" date="2016" name="Mol. Biol. Evol.">
        <title>Comparative Genomics of Early-Diverging Mushroom-Forming Fungi Provides Insights into the Origins of Lignocellulose Decay Capabilities.</title>
        <authorList>
            <person name="Nagy L.G."/>
            <person name="Riley R."/>
            <person name="Tritt A."/>
            <person name="Adam C."/>
            <person name="Daum C."/>
            <person name="Floudas D."/>
            <person name="Sun H."/>
            <person name="Yadav J.S."/>
            <person name="Pangilinan J."/>
            <person name="Larsson K.H."/>
            <person name="Matsuura K."/>
            <person name="Barry K."/>
            <person name="Labutti K."/>
            <person name="Kuo R."/>
            <person name="Ohm R.A."/>
            <person name="Bhattacharya S.S."/>
            <person name="Shirouzu T."/>
            <person name="Yoshinaga Y."/>
            <person name="Martin F.M."/>
            <person name="Grigoriev I.V."/>
            <person name="Hibbett D.S."/>
        </authorList>
    </citation>
    <scope>NUCLEOTIDE SEQUENCE [LARGE SCALE GENOMIC DNA]</scope>
    <source>
        <strain evidence="10 11">TUFC12733</strain>
    </source>
</reference>
<protein>
    <recommendedName>
        <fullName evidence="1">non-specific serine/threonine protein kinase</fullName>
        <ecNumber evidence="1">2.7.11.1</ecNumber>
    </recommendedName>
</protein>
<accession>A0A167NUW4</accession>
<dbReference type="EMBL" id="KV417277">
    <property type="protein sequence ID" value="KZO98100.1"/>
    <property type="molecule type" value="Genomic_DNA"/>
</dbReference>
<dbReference type="GO" id="GO:0035556">
    <property type="term" value="P:intracellular signal transduction"/>
    <property type="evidence" value="ECO:0007669"/>
    <property type="project" value="TreeGrafter"/>
</dbReference>
<evidence type="ECO:0000313" key="11">
    <source>
        <dbReference type="Proteomes" id="UP000076738"/>
    </source>
</evidence>
<keyword evidence="2" id="KW-0723">Serine/threonine-protein kinase</keyword>
<keyword evidence="5" id="KW-0418">Kinase</keyword>
<dbReference type="GO" id="GO:0005524">
    <property type="term" value="F:ATP binding"/>
    <property type="evidence" value="ECO:0007669"/>
    <property type="project" value="UniProtKB-KW"/>
</dbReference>
<dbReference type="Pfam" id="PF12330">
    <property type="entry name" value="Haspin_kinase"/>
    <property type="match status" value="1"/>
</dbReference>
<dbReference type="SMART" id="SM01331">
    <property type="entry name" value="DUF3635"/>
    <property type="match status" value="1"/>
</dbReference>
<dbReference type="GO" id="GO:0005737">
    <property type="term" value="C:cytoplasm"/>
    <property type="evidence" value="ECO:0007669"/>
    <property type="project" value="TreeGrafter"/>
</dbReference>
<evidence type="ECO:0000256" key="6">
    <source>
        <dbReference type="ARBA" id="ARBA00022840"/>
    </source>
</evidence>
<evidence type="ECO:0000256" key="3">
    <source>
        <dbReference type="ARBA" id="ARBA00022679"/>
    </source>
</evidence>
<feature type="domain" description="Serine/threonine-protein kinase haspin C-terminal" evidence="9">
    <location>
        <begin position="247"/>
        <end position="322"/>
    </location>
</feature>
<evidence type="ECO:0000256" key="2">
    <source>
        <dbReference type="ARBA" id="ARBA00022527"/>
    </source>
</evidence>
<comment type="catalytic activity">
    <reaction evidence="7">
        <text>L-threonyl-[protein] + ATP = O-phospho-L-threonyl-[protein] + ADP + H(+)</text>
        <dbReference type="Rhea" id="RHEA:46608"/>
        <dbReference type="Rhea" id="RHEA-COMP:11060"/>
        <dbReference type="Rhea" id="RHEA-COMP:11605"/>
        <dbReference type="ChEBI" id="CHEBI:15378"/>
        <dbReference type="ChEBI" id="CHEBI:30013"/>
        <dbReference type="ChEBI" id="CHEBI:30616"/>
        <dbReference type="ChEBI" id="CHEBI:61977"/>
        <dbReference type="ChEBI" id="CHEBI:456216"/>
        <dbReference type="EC" id="2.7.11.1"/>
    </reaction>
</comment>
<comment type="catalytic activity">
    <reaction evidence="8">
        <text>L-seryl-[protein] + ATP = O-phospho-L-seryl-[protein] + ADP + H(+)</text>
        <dbReference type="Rhea" id="RHEA:17989"/>
        <dbReference type="Rhea" id="RHEA-COMP:9863"/>
        <dbReference type="Rhea" id="RHEA-COMP:11604"/>
        <dbReference type="ChEBI" id="CHEBI:15378"/>
        <dbReference type="ChEBI" id="CHEBI:29999"/>
        <dbReference type="ChEBI" id="CHEBI:30616"/>
        <dbReference type="ChEBI" id="CHEBI:83421"/>
        <dbReference type="ChEBI" id="CHEBI:456216"/>
        <dbReference type="EC" id="2.7.11.1"/>
    </reaction>
</comment>
<evidence type="ECO:0000256" key="4">
    <source>
        <dbReference type="ARBA" id="ARBA00022741"/>
    </source>
</evidence>
<dbReference type="Proteomes" id="UP000076738">
    <property type="component" value="Unassembled WGS sequence"/>
</dbReference>
<keyword evidence="11" id="KW-1185">Reference proteome</keyword>
<dbReference type="PANTHER" id="PTHR24419">
    <property type="entry name" value="INTERLEUKIN-1 RECEPTOR-ASSOCIATED KINASE"/>
    <property type="match status" value="1"/>
</dbReference>
<organism evidence="10 11">
    <name type="scientific">Calocera viscosa (strain TUFC12733)</name>
    <dbReference type="NCBI Taxonomy" id="1330018"/>
    <lineage>
        <taxon>Eukaryota</taxon>
        <taxon>Fungi</taxon>
        <taxon>Dikarya</taxon>
        <taxon>Basidiomycota</taxon>
        <taxon>Agaricomycotina</taxon>
        <taxon>Dacrymycetes</taxon>
        <taxon>Dacrymycetales</taxon>
        <taxon>Dacrymycetaceae</taxon>
        <taxon>Calocera</taxon>
    </lineage>
</organism>
<dbReference type="InterPro" id="IPR011009">
    <property type="entry name" value="Kinase-like_dom_sf"/>
</dbReference>
<gene>
    <name evidence="10" type="ORF">CALVIDRAFT_562490</name>
</gene>
<dbReference type="PANTHER" id="PTHR24419:SF18">
    <property type="entry name" value="SERINE_THREONINE-PROTEIN KINASE HASPIN"/>
    <property type="match status" value="1"/>
</dbReference>
<dbReference type="InterPro" id="IPR024604">
    <property type="entry name" value="GSG2_C"/>
</dbReference>
<evidence type="ECO:0000313" key="10">
    <source>
        <dbReference type="EMBL" id="KZO98100.1"/>
    </source>
</evidence>
<evidence type="ECO:0000256" key="7">
    <source>
        <dbReference type="ARBA" id="ARBA00047899"/>
    </source>
</evidence>
<dbReference type="Gene3D" id="1.10.510.10">
    <property type="entry name" value="Transferase(Phosphotransferase) domain 1"/>
    <property type="match status" value="1"/>
</dbReference>
<dbReference type="GO" id="GO:0000278">
    <property type="term" value="P:mitotic cell cycle"/>
    <property type="evidence" value="ECO:0007669"/>
    <property type="project" value="TreeGrafter"/>
</dbReference>
<dbReference type="AlphaFoldDB" id="A0A167NUW4"/>
<dbReference type="Gene3D" id="3.30.200.20">
    <property type="entry name" value="Phosphorylase Kinase, domain 1"/>
    <property type="match status" value="1"/>
</dbReference>
<evidence type="ECO:0000256" key="5">
    <source>
        <dbReference type="ARBA" id="ARBA00022777"/>
    </source>
</evidence>